<evidence type="ECO:0000313" key="4">
    <source>
        <dbReference type="EMBL" id="CAF4407514.1"/>
    </source>
</evidence>
<evidence type="ECO:0000313" key="3">
    <source>
        <dbReference type="EMBL" id="CAF3894039.1"/>
    </source>
</evidence>
<dbReference type="EMBL" id="CAJNOK010050278">
    <property type="protein sequence ID" value="CAF1599565.1"/>
    <property type="molecule type" value="Genomic_DNA"/>
</dbReference>
<gene>
    <name evidence="1" type="ORF">GPM918_LOCUS20158</name>
    <name evidence="2" type="ORF">OVA965_LOCUS42020</name>
    <name evidence="3" type="ORF">SRO942_LOCUS20155</name>
    <name evidence="4" type="ORF">TMI583_LOCUS43812</name>
</gene>
<sequence length="171" mass="19583">MKIDPTKSLNSYYSVYGNYRSVYDDVMSWFGATRLGCVAFLTTAMRHVEIEIPQEGTINGKGISINTEGFESYLKNVLKWTVYVDAADQLRPGDVVITQDREGYIGHPDHVYMFHQWLDQNEGIALVIDNQLNTEKDFIHPRNIVGNHINNVRTSYTPYARHYRCPSAESS</sequence>
<dbReference type="Proteomes" id="UP000681722">
    <property type="component" value="Unassembled WGS sequence"/>
</dbReference>
<proteinExistence type="predicted"/>
<evidence type="ECO:0000313" key="5">
    <source>
        <dbReference type="Proteomes" id="UP000663829"/>
    </source>
</evidence>
<protein>
    <submittedName>
        <fullName evidence="1">Uncharacterized protein</fullName>
    </submittedName>
</protein>
<evidence type="ECO:0000313" key="1">
    <source>
        <dbReference type="EMBL" id="CAF1130351.1"/>
    </source>
</evidence>
<organism evidence="1 5">
    <name type="scientific">Didymodactylos carnosus</name>
    <dbReference type="NCBI Taxonomy" id="1234261"/>
    <lineage>
        <taxon>Eukaryota</taxon>
        <taxon>Metazoa</taxon>
        <taxon>Spiralia</taxon>
        <taxon>Gnathifera</taxon>
        <taxon>Rotifera</taxon>
        <taxon>Eurotatoria</taxon>
        <taxon>Bdelloidea</taxon>
        <taxon>Philodinida</taxon>
        <taxon>Philodinidae</taxon>
        <taxon>Didymodactylos</taxon>
    </lineage>
</organism>
<keyword evidence="5" id="KW-1185">Reference proteome</keyword>
<dbReference type="Proteomes" id="UP000677228">
    <property type="component" value="Unassembled WGS sequence"/>
</dbReference>
<dbReference type="EMBL" id="CAJOBA010074005">
    <property type="protein sequence ID" value="CAF4407514.1"/>
    <property type="molecule type" value="Genomic_DNA"/>
</dbReference>
<reference evidence="1" key="1">
    <citation type="submission" date="2021-02" db="EMBL/GenBank/DDBJ databases">
        <authorList>
            <person name="Nowell W R."/>
        </authorList>
    </citation>
    <scope>NUCLEOTIDE SEQUENCE</scope>
</reference>
<name>A0A814R994_9BILA</name>
<dbReference type="EMBL" id="CAJNOQ010006300">
    <property type="protein sequence ID" value="CAF1130351.1"/>
    <property type="molecule type" value="Genomic_DNA"/>
</dbReference>
<dbReference type="Proteomes" id="UP000682733">
    <property type="component" value="Unassembled WGS sequence"/>
</dbReference>
<dbReference type="Proteomes" id="UP000663829">
    <property type="component" value="Unassembled WGS sequence"/>
</dbReference>
<comment type="caution">
    <text evidence="1">The sequence shown here is derived from an EMBL/GenBank/DDBJ whole genome shotgun (WGS) entry which is preliminary data.</text>
</comment>
<evidence type="ECO:0000313" key="2">
    <source>
        <dbReference type="EMBL" id="CAF1599565.1"/>
    </source>
</evidence>
<dbReference type="EMBL" id="CAJOBC010006300">
    <property type="protein sequence ID" value="CAF3894039.1"/>
    <property type="molecule type" value="Genomic_DNA"/>
</dbReference>
<accession>A0A814R994</accession>
<dbReference type="AlphaFoldDB" id="A0A814R994"/>